<feature type="transmembrane region" description="Helical" evidence="3">
    <location>
        <begin position="146"/>
        <end position="170"/>
    </location>
</feature>
<proteinExistence type="predicted"/>
<dbReference type="GO" id="GO:0005886">
    <property type="term" value="C:plasma membrane"/>
    <property type="evidence" value="ECO:0007669"/>
    <property type="project" value="TreeGrafter"/>
</dbReference>
<dbReference type="PANTHER" id="PTHR45138">
    <property type="entry name" value="REGULATORY COMPONENTS OF SENSORY TRANSDUCTION SYSTEM"/>
    <property type="match status" value="1"/>
</dbReference>
<keyword evidence="3" id="KW-0812">Transmembrane</keyword>
<dbReference type="SUPFAM" id="SSF55073">
    <property type="entry name" value="Nucleotide cyclase"/>
    <property type="match status" value="1"/>
</dbReference>
<feature type="transmembrane region" description="Helical" evidence="3">
    <location>
        <begin position="119"/>
        <end position="139"/>
    </location>
</feature>
<dbReference type="SMART" id="SM00267">
    <property type="entry name" value="GGDEF"/>
    <property type="match status" value="1"/>
</dbReference>
<dbReference type="PROSITE" id="PS50887">
    <property type="entry name" value="GGDEF"/>
    <property type="match status" value="1"/>
</dbReference>
<reference evidence="5 6" key="1">
    <citation type="submission" date="2018-10" db="EMBL/GenBank/DDBJ databases">
        <authorList>
            <person name="Perry B.J."/>
            <person name="Sullivan J.T."/>
            <person name="Murphy R.J.T."/>
            <person name="Ramsay J.P."/>
            <person name="Ronson C.W."/>
        </authorList>
    </citation>
    <scope>NUCLEOTIDE SEQUENCE [LARGE SCALE GENOMIC DNA]</scope>
    <source>
        <strain evidence="5 6">NZP2014</strain>
    </source>
</reference>
<keyword evidence="3" id="KW-0472">Membrane</keyword>
<evidence type="ECO:0000313" key="5">
    <source>
        <dbReference type="EMBL" id="QKC77229.1"/>
    </source>
</evidence>
<comment type="catalytic activity">
    <reaction evidence="2">
        <text>2 GTP = 3',3'-c-di-GMP + 2 diphosphate</text>
        <dbReference type="Rhea" id="RHEA:24898"/>
        <dbReference type="ChEBI" id="CHEBI:33019"/>
        <dbReference type="ChEBI" id="CHEBI:37565"/>
        <dbReference type="ChEBI" id="CHEBI:58805"/>
        <dbReference type="EC" id="2.7.7.65"/>
    </reaction>
</comment>
<protein>
    <recommendedName>
        <fullName evidence="1">diguanylate cyclase</fullName>
        <ecNumber evidence="1">2.7.7.65</ecNumber>
    </recommendedName>
</protein>
<feature type="domain" description="GGDEF" evidence="4">
    <location>
        <begin position="244"/>
        <end position="377"/>
    </location>
</feature>
<dbReference type="EC" id="2.7.7.65" evidence="1"/>
<dbReference type="InterPro" id="IPR000160">
    <property type="entry name" value="GGDEF_dom"/>
</dbReference>
<accession>A0A6M7UGW2</accession>
<evidence type="ECO:0000256" key="1">
    <source>
        <dbReference type="ARBA" id="ARBA00012528"/>
    </source>
</evidence>
<dbReference type="Proteomes" id="UP000503339">
    <property type="component" value="Chromosome"/>
</dbReference>
<dbReference type="RefSeq" id="WP_064988495.1">
    <property type="nucleotide sequence ID" value="NZ_CP033361.1"/>
</dbReference>
<evidence type="ECO:0000259" key="4">
    <source>
        <dbReference type="PROSITE" id="PS50887"/>
    </source>
</evidence>
<evidence type="ECO:0000313" key="6">
    <source>
        <dbReference type="Proteomes" id="UP000503339"/>
    </source>
</evidence>
<dbReference type="PANTHER" id="PTHR45138:SF9">
    <property type="entry name" value="DIGUANYLATE CYCLASE DGCM-RELATED"/>
    <property type="match status" value="1"/>
</dbReference>
<dbReference type="InterPro" id="IPR043128">
    <property type="entry name" value="Rev_trsase/Diguanyl_cyclase"/>
</dbReference>
<feature type="transmembrane region" description="Helical" evidence="3">
    <location>
        <begin position="6"/>
        <end position="27"/>
    </location>
</feature>
<organism evidence="5 6">
    <name type="scientific">Mesorhizobium erdmanii</name>
    <dbReference type="NCBI Taxonomy" id="1777866"/>
    <lineage>
        <taxon>Bacteria</taxon>
        <taxon>Pseudomonadati</taxon>
        <taxon>Pseudomonadota</taxon>
        <taxon>Alphaproteobacteria</taxon>
        <taxon>Hyphomicrobiales</taxon>
        <taxon>Phyllobacteriaceae</taxon>
        <taxon>Mesorhizobium</taxon>
    </lineage>
</organism>
<feature type="transmembrane region" description="Helical" evidence="3">
    <location>
        <begin position="190"/>
        <end position="209"/>
    </location>
</feature>
<feature type="transmembrane region" description="Helical" evidence="3">
    <location>
        <begin position="34"/>
        <end position="54"/>
    </location>
</feature>
<sequence>MLDFSSLLLAAALSGTCLAVTMFAIWLTAPRARFVLTVACGILVLVAHVVLFWRYTKEPDPLLCQIALALLNLGFLIICTSAMQYLGVPDYRRAVLPTLAAMAVCAAVTFVGLDGVGFVVTYATATVLLAAIGVMFWINGSHDRRILLVVSFLSGTCAVSFALCAVVLMAKGQWTLGAAPDNWAERLNSVVAVACMTGLGALTLSLHHLQAQIELKAETMTDPLTGLMNRRGLTSLHGERPFGPFTAVVMFDLDHFKRTNDIYGHPVGDQVLCRFAAVIRKYARTGVDAFRLGGEEFAIVMSRMTEERAHDLASKIGVAFGTEVVATPLGPLRSTVSGGIGFGGADGRSLDVVLAEADAALYAAKRAGRNCVISRKRMSKAEPVEPALRSA</sequence>
<dbReference type="InterPro" id="IPR050469">
    <property type="entry name" value="Diguanylate_Cyclase"/>
</dbReference>
<dbReference type="GO" id="GO:1902201">
    <property type="term" value="P:negative regulation of bacterial-type flagellum-dependent cell motility"/>
    <property type="evidence" value="ECO:0007669"/>
    <property type="project" value="TreeGrafter"/>
</dbReference>
<dbReference type="GO" id="GO:0052621">
    <property type="term" value="F:diguanylate cyclase activity"/>
    <property type="evidence" value="ECO:0007669"/>
    <property type="project" value="UniProtKB-EC"/>
</dbReference>
<gene>
    <name evidence="5" type="ORF">EB233_18405</name>
</gene>
<keyword evidence="6" id="KW-1185">Reference proteome</keyword>
<dbReference type="InterPro" id="IPR029787">
    <property type="entry name" value="Nucleotide_cyclase"/>
</dbReference>
<dbReference type="Gene3D" id="3.30.70.270">
    <property type="match status" value="1"/>
</dbReference>
<dbReference type="EMBL" id="CP033361">
    <property type="protein sequence ID" value="QKC77229.1"/>
    <property type="molecule type" value="Genomic_DNA"/>
</dbReference>
<dbReference type="Pfam" id="PF00990">
    <property type="entry name" value="GGDEF"/>
    <property type="match status" value="1"/>
</dbReference>
<evidence type="ECO:0000256" key="2">
    <source>
        <dbReference type="ARBA" id="ARBA00034247"/>
    </source>
</evidence>
<feature type="transmembrane region" description="Helical" evidence="3">
    <location>
        <begin position="94"/>
        <end position="113"/>
    </location>
</feature>
<dbReference type="NCBIfam" id="TIGR00254">
    <property type="entry name" value="GGDEF"/>
    <property type="match status" value="1"/>
</dbReference>
<dbReference type="AlphaFoldDB" id="A0A6M7UGW2"/>
<dbReference type="GO" id="GO:0043709">
    <property type="term" value="P:cell adhesion involved in single-species biofilm formation"/>
    <property type="evidence" value="ECO:0007669"/>
    <property type="project" value="TreeGrafter"/>
</dbReference>
<feature type="transmembrane region" description="Helical" evidence="3">
    <location>
        <begin position="66"/>
        <end position="87"/>
    </location>
</feature>
<dbReference type="KEGG" id="merd:EB233_18405"/>
<evidence type="ECO:0000256" key="3">
    <source>
        <dbReference type="SAM" id="Phobius"/>
    </source>
</evidence>
<dbReference type="CDD" id="cd01949">
    <property type="entry name" value="GGDEF"/>
    <property type="match status" value="1"/>
</dbReference>
<name>A0A6M7UGW2_9HYPH</name>
<keyword evidence="3" id="KW-1133">Transmembrane helix</keyword>